<dbReference type="KEGG" id="alti:ALE3EI_0084"/>
<evidence type="ECO:0008006" key="4">
    <source>
        <dbReference type="Google" id="ProtNLM"/>
    </source>
</evidence>
<evidence type="ECO:0000313" key="2">
    <source>
        <dbReference type="EMBL" id="QNJ96675.1"/>
    </source>
</evidence>
<keyword evidence="3" id="KW-1185">Reference proteome</keyword>
<name>A0A7G8PQQ9_9FLAO</name>
<dbReference type="RefSeq" id="WP_186989737.1">
    <property type="nucleotide sequence ID" value="NZ_CP052909.1"/>
</dbReference>
<evidence type="ECO:0000256" key="1">
    <source>
        <dbReference type="SAM" id="Phobius"/>
    </source>
</evidence>
<keyword evidence="1" id="KW-0472">Membrane</keyword>
<protein>
    <recommendedName>
        <fullName evidence="4">SGNH/GDSL hydrolase family protein</fullName>
    </recommendedName>
</protein>
<feature type="transmembrane region" description="Helical" evidence="1">
    <location>
        <begin position="6"/>
        <end position="26"/>
    </location>
</feature>
<keyword evidence="1" id="KW-0812">Transmembrane</keyword>
<gene>
    <name evidence="2" type="ORF">ALE3EI_0084</name>
</gene>
<dbReference type="SUPFAM" id="SSF52266">
    <property type="entry name" value="SGNH hydrolase"/>
    <property type="match status" value="1"/>
</dbReference>
<evidence type="ECO:0000313" key="3">
    <source>
        <dbReference type="Proteomes" id="UP000515514"/>
    </source>
</evidence>
<proteinExistence type="predicted"/>
<keyword evidence="1" id="KW-1133">Transmembrane helix</keyword>
<sequence>MKKFLVNIAVFIPLSVIAYLFLLIFWGEIVPDKYRINLIYKSPGYGHTFSRMKEAKEAPLTKVLFLGSSQAYRGFDVRYMFQEEKIFGFNLGSSAQSPIQTKMLVNRYLDSLSPKLVIMEVAPTIFGRDGVESSLDLMANDVNDKETLKMALKTNHLKTYHTMIYAFYRDWFGRNEKKVEKMLKGEDRYRKNGYVEKKMSYYKHTNRYEREVEFSEKQVEAFNDILAKLRNSKVPYILVQAPVTKGLYNAFTNMEEYEEFIKKKGPYYDFNKFMNLNDSLHFYDAVHLNQRGVELFNRKLMDTLRLNEL</sequence>
<dbReference type="AlphaFoldDB" id="A0A7G8PQQ9"/>
<dbReference type="EMBL" id="CP052909">
    <property type="protein sequence ID" value="QNJ96675.1"/>
    <property type="molecule type" value="Genomic_DNA"/>
</dbReference>
<accession>A0A7G8PQQ9</accession>
<organism evidence="2 3">
    <name type="scientific">Constantimarinum furrinae</name>
    <dbReference type="NCBI Taxonomy" id="2562285"/>
    <lineage>
        <taxon>Bacteria</taxon>
        <taxon>Pseudomonadati</taxon>
        <taxon>Bacteroidota</taxon>
        <taxon>Flavobacteriia</taxon>
        <taxon>Flavobacteriales</taxon>
        <taxon>Flavobacteriaceae</taxon>
        <taxon>Altibacter/Constantimarinum group</taxon>
        <taxon>Constantimarinum</taxon>
    </lineage>
</organism>
<reference evidence="2 3" key="1">
    <citation type="submission" date="2020-04" db="EMBL/GenBank/DDBJ databases">
        <title>Genome sequence of Altibacter aquimarinus strain ALE3EI.</title>
        <authorList>
            <person name="Oh H.-M."/>
            <person name="Jang D."/>
        </authorList>
    </citation>
    <scope>NUCLEOTIDE SEQUENCE [LARGE SCALE GENOMIC DNA]</scope>
    <source>
        <strain evidence="2 3">ALE3EI</strain>
    </source>
</reference>
<dbReference type="Proteomes" id="UP000515514">
    <property type="component" value="Chromosome"/>
</dbReference>